<dbReference type="SMART" id="SM00028">
    <property type="entry name" value="TPR"/>
    <property type="match status" value="13"/>
</dbReference>
<gene>
    <name evidence="11" type="primary">LOC100375115</name>
</gene>
<organism evidence="10 11">
    <name type="scientific">Saccoglossus kowalevskii</name>
    <name type="common">Acorn worm</name>
    <dbReference type="NCBI Taxonomy" id="10224"/>
    <lineage>
        <taxon>Eukaryota</taxon>
        <taxon>Metazoa</taxon>
        <taxon>Hemichordata</taxon>
        <taxon>Enteropneusta</taxon>
        <taxon>Harrimaniidae</taxon>
        <taxon>Saccoglossus</taxon>
    </lineage>
</organism>
<dbReference type="Pfam" id="PF13176">
    <property type="entry name" value="TPR_7"/>
    <property type="match status" value="1"/>
</dbReference>
<evidence type="ECO:0000259" key="9">
    <source>
        <dbReference type="Pfam" id="PF25068"/>
    </source>
</evidence>
<feature type="repeat" description="TPR" evidence="4">
    <location>
        <begin position="927"/>
        <end position="960"/>
    </location>
</feature>
<evidence type="ECO:0000313" key="11">
    <source>
        <dbReference type="RefSeq" id="XP_006812059.1"/>
    </source>
</evidence>
<dbReference type="Pfam" id="PF25062">
    <property type="entry name" value="ARM_TT21_N"/>
    <property type="match status" value="2"/>
</dbReference>
<keyword evidence="2" id="KW-0677">Repeat</keyword>
<dbReference type="GeneID" id="100375115"/>
<dbReference type="Pfam" id="PF25068">
    <property type="entry name" value="ARM_TT21_4th"/>
    <property type="match status" value="1"/>
</dbReference>
<evidence type="ECO:0000259" key="5">
    <source>
        <dbReference type="Pfam" id="PF25060"/>
    </source>
</evidence>
<dbReference type="Pfam" id="PF25060">
    <property type="entry name" value="ARM_TT21_2nd"/>
    <property type="match status" value="1"/>
</dbReference>
<comment type="similarity">
    <text evidence="1">Belongs to the TTC21 family.</text>
</comment>
<name>A0ABM0LWB8_SACKO</name>
<feature type="domain" description="Tetratricopeptide repeat protein 21A/21B second ARM" evidence="5">
    <location>
        <begin position="243"/>
        <end position="514"/>
    </location>
</feature>
<feature type="repeat" description="TPR" evidence="4">
    <location>
        <begin position="697"/>
        <end position="730"/>
    </location>
</feature>
<evidence type="ECO:0000259" key="8">
    <source>
        <dbReference type="Pfam" id="PF25064"/>
    </source>
</evidence>
<sequence length="1262" mass="143671">MADSDTLSLARLNYYCQEKYYRHMYNAASESLKKYGSDPVLLFFRAYSLVLEDRIPEGMRELEAIKDKPEVMLCSIMALMYAHKRCKTVDKEAIQELDARLKEIRKQAREKALYFAALFLWHTGRHDKAREYVDRMIWQGFYSFTMISNKEVEGLFGKAKFYVLRHNYTGALELINQAVVAYPGFMPALIEKMRLQLALQDWEQTMETAQRALSQDTYCIEAVRLQILHLLCRDGSYDEAATKLGELIQLLDRFEPKNPWLYYSMSQTFCRACGRNTLVLQQTYTLMERALGLDNMNSEYATEAGYELLLQGKVRDAMKLYRNAMKLDETSVAALTGIIKCQLLEGHLDDAEQQLDFLNAIQQSIGKSSELLYLSAVLARKRGKSGDDTVQLLNDCTETHFGSLKGLPLGMVYYQQFNPDFLIEIVNEYLLFAPSTPIAPGQPAGPVLKRCAAVLDPLTKAVPGLMEGLFLMGKVKFLSGDIDAAQSTLQHCLDINPTFSDAHLLMAQIYAHQGSFKQASQSLEQGLSYNFEVRESPLYHLIKARIQKRQGDIEDAARTLQTAMTLPGIKKPAHPGSAKKTKAGQVSTNDRVSVFLELADAYRQLDRQPEAAKVMQDAINEFTDTPEEVRITIANSDLALQRGDVELALGMLRNITPGQSYYVEAKEKMADIYLNYRKDKRLYASCYRELVDKHQSAHTSLLLGDAYMSIQEPEKAIEVYEAALKKNPRDFTLASKIGRALVKTHNYGKAINYYDAALKTGHQNFLQYDLAELLLKLRQFDKAEKVLKKALDNQDSKDLQALMEETRCLVLLSKVYHKASKMNESMLSLGNARDVQARVLKRVQMEQPDAVPAQKALASNICCQMAQHSTEQREYEKAIKFYKEALIYTDNDGKSMLELARLYLQQDELDQCQHQLMQLLQSDNENDAATVMLADLMFRKGEYDQAIFHFQQLLERSPDHYEALSRLIDLMRRAGKLEDVPQFLDPAENSSARAPSEPGFNYCKGLYVWYIGDANTALKHFNMARKDSDWGQPALENMIEICLNPDNETVGGEVFDNVDGDMSNSTERQDSEALAVRTAEKLLKELKPKPGSVKHTVLENYATMATKSKPSIEKALSAFMEIATDERDHVPALLGMATAYMMLKQTPRARNQLKRIAKMNWNSVDAEEFEKRKQSCCKAYEYMGFIMEKEQSYRDAAMNYEKAWKYGNQSSPTIGYKLAFNYLKAKRYVDAIDVSHRVLAGHPNYPKMRKDILDKARSLLRV</sequence>
<dbReference type="InterPro" id="IPR056832">
    <property type="entry name" value="ARM_TT21_2nd"/>
</dbReference>
<feature type="domain" description="Tetratricopeptide repeat protein 21A/21B N-terminal ARM repeat" evidence="6">
    <location>
        <begin position="147"/>
        <end position="206"/>
    </location>
</feature>
<evidence type="ECO:0000256" key="1">
    <source>
        <dbReference type="ARBA" id="ARBA00010935"/>
    </source>
</evidence>
<dbReference type="Pfam" id="PF25063">
    <property type="entry name" value="ARM_TT21_C"/>
    <property type="match status" value="2"/>
</dbReference>
<dbReference type="Pfam" id="PF25064">
    <property type="entry name" value="ARM_TT21_5th"/>
    <property type="match status" value="1"/>
</dbReference>
<dbReference type="InterPro" id="IPR019734">
    <property type="entry name" value="TPR_rpt"/>
</dbReference>
<dbReference type="Proteomes" id="UP000694865">
    <property type="component" value="Unplaced"/>
</dbReference>
<evidence type="ECO:0000259" key="6">
    <source>
        <dbReference type="Pfam" id="PF25062"/>
    </source>
</evidence>
<dbReference type="SUPFAM" id="SSF48452">
    <property type="entry name" value="TPR-like"/>
    <property type="match status" value="5"/>
</dbReference>
<evidence type="ECO:0000256" key="3">
    <source>
        <dbReference type="ARBA" id="ARBA00022803"/>
    </source>
</evidence>
<feature type="domain" description="Tetratricopeptide repeat protein 21A/21B C-terminal ARM" evidence="7">
    <location>
        <begin position="1078"/>
        <end position="1171"/>
    </location>
</feature>
<reference evidence="11" key="1">
    <citation type="submission" date="2025-08" db="UniProtKB">
        <authorList>
            <consortium name="RefSeq"/>
        </authorList>
    </citation>
    <scope>IDENTIFICATION</scope>
    <source>
        <tissue evidence="11">Testes</tissue>
    </source>
</reference>
<protein>
    <submittedName>
        <fullName evidence="11">Tetratricopeptide repeat protein 21B-like</fullName>
    </submittedName>
</protein>
<accession>A0ABM0LWB8</accession>
<dbReference type="InterPro" id="IPR056836">
    <property type="entry name" value="ARM_TT21_4th"/>
</dbReference>
<keyword evidence="3 4" id="KW-0802">TPR repeat</keyword>
<dbReference type="InterPro" id="IPR011990">
    <property type="entry name" value="TPR-like_helical_dom_sf"/>
</dbReference>
<feature type="domain" description="Tetratricopeptide repeat protein 21A/21B C-terminal ARM" evidence="7">
    <location>
        <begin position="1172"/>
        <end position="1257"/>
    </location>
</feature>
<evidence type="ECO:0000259" key="7">
    <source>
        <dbReference type="Pfam" id="PF25063"/>
    </source>
</evidence>
<dbReference type="PANTHER" id="PTHR14699">
    <property type="entry name" value="STI2 PROTEIN-RELATED"/>
    <property type="match status" value="1"/>
</dbReference>
<feature type="domain" description="Tetratricopeptide repeat protein 21A/21B fifth ARM repeats" evidence="8">
    <location>
        <begin position="928"/>
        <end position="1043"/>
    </location>
</feature>
<proteinExistence type="inferred from homology"/>
<dbReference type="InterPro" id="IPR056833">
    <property type="entry name" value="ARM_TT21_N"/>
</dbReference>
<dbReference type="InterPro" id="IPR056834">
    <property type="entry name" value="ARM_TT21_C"/>
</dbReference>
<dbReference type="Pfam" id="PF25058">
    <property type="entry name" value="ARM_TT21"/>
    <property type="match status" value="1"/>
</dbReference>
<dbReference type="PANTHER" id="PTHR14699:SF0">
    <property type="entry name" value="TETRATRICOPEPTIDE REPEAT PROTEIN 21 HOMOLOG"/>
    <property type="match status" value="1"/>
</dbReference>
<dbReference type="Gene3D" id="1.25.40.10">
    <property type="entry name" value="Tetratricopeptide repeat domain"/>
    <property type="match status" value="5"/>
</dbReference>
<keyword evidence="10" id="KW-1185">Reference proteome</keyword>
<dbReference type="RefSeq" id="XP_006812059.1">
    <property type="nucleotide sequence ID" value="XM_006811996.1"/>
</dbReference>
<evidence type="ECO:0000256" key="2">
    <source>
        <dbReference type="ARBA" id="ARBA00022737"/>
    </source>
</evidence>
<feature type="domain" description="Tetratricopeptide repeat protein 21A/21B N-terminal ARM repeat" evidence="6">
    <location>
        <begin position="13"/>
        <end position="137"/>
    </location>
</feature>
<dbReference type="InterPro" id="IPR056835">
    <property type="entry name" value="ARM_TT21_5th"/>
</dbReference>
<evidence type="ECO:0000256" key="4">
    <source>
        <dbReference type="PROSITE-ProRule" id="PRU00339"/>
    </source>
</evidence>
<dbReference type="PROSITE" id="PS50005">
    <property type="entry name" value="TPR"/>
    <property type="match status" value="2"/>
</dbReference>
<feature type="domain" description="Tetratricopeptide repeat protein 21A/21B fourth ARM" evidence="9">
    <location>
        <begin position="733"/>
        <end position="886"/>
    </location>
</feature>
<dbReference type="InterPro" id="IPR040364">
    <property type="entry name" value="TTC21A/TTC21B"/>
</dbReference>
<evidence type="ECO:0000313" key="10">
    <source>
        <dbReference type="Proteomes" id="UP000694865"/>
    </source>
</evidence>